<accession>A0A512BBB0</accession>
<dbReference type="Proteomes" id="UP000321513">
    <property type="component" value="Unassembled WGS sequence"/>
</dbReference>
<name>A0A512BBB0_9BACT</name>
<dbReference type="RefSeq" id="WP_147203376.1">
    <property type="nucleotide sequence ID" value="NZ_BJYT01000005.1"/>
</dbReference>
<evidence type="ECO:0000313" key="3">
    <source>
        <dbReference type="Proteomes" id="UP000321513"/>
    </source>
</evidence>
<feature type="transmembrane region" description="Helical" evidence="1">
    <location>
        <begin position="110"/>
        <end position="131"/>
    </location>
</feature>
<keyword evidence="1" id="KW-0812">Transmembrane</keyword>
<evidence type="ECO:0000256" key="1">
    <source>
        <dbReference type="SAM" id="Phobius"/>
    </source>
</evidence>
<reference evidence="2 3" key="1">
    <citation type="submission" date="2019-07" db="EMBL/GenBank/DDBJ databases">
        <title>Whole genome shotgun sequence of Segetibacter aerophilus NBRC 106135.</title>
        <authorList>
            <person name="Hosoyama A."/>
            <person name="Uohara A."/>
            <person name="Ohji S."/>
            <person name="Ichikawa N."/>
        </authorList>
    </citation>
    <scope>NUCLEOTIDE SEQUENCE [LARGE SCALE GENOMIC DNA]</scope>
    <source>
        <strain evidence="2 3">NBRC 106135</strain>
    </source>
</reference>
<keyword evidence="1" id="KW-1133">Transmembrane helix</keyword>
<feature type="transmembrane region" description="Helical" evidence="1">
    <location>
        <begin position="159"/>
        <end position="183"/>
    </location>
</feature>
<proteinExistence type="predicted"/>
<keyword evidence="3" id="KW-1185">Reference proteome</keyword>
<evidence type="ECO:0000313" key="2">
    <source>
        <dbReference type="EMBL" id="GEO09253.1"/>
    </source>
</evidence>
<dbReference type="AlphaFoldDB" id="A0A512BBB0"/>
<protein>
    <submittedName>
        <fullName evidence="2">Uncharacterized protein</fullName>
    </submittedName>
</protein>
<gene>
    <name evidence="2" type="ORF">SAE01_17490</name>
</gene>
<comment type="caution">
    <text evidence="2">The sequence shown here is derived from an EMBL/GenBank/DDBJ whole genome shotgun (WGS) entry which is preliminary data.</text>
</comment>
<feature type="transmembrane region" description="Helical" evidence="1">
    <location>
        <begin position="66"/>
        <end position="89"/>
    </location>
</feature>
<feature type="transmembrane region" description="Helical" evidence="1">
    <location>
        <begin position="25"/>
        <end position="46"/>
    </location>
</feature>
<dbReference type="EMBL" id="BJYT01000005">
    <property type="protein sequence ID" value="GEO09253.1"/>
    <property type="molecule type" value="Genomic_DNA"/>
</dbReference>
<sequence>MSLSFNFSDKLSLLKNALYFFKKHFVVITGLGLIAAFGRVIQLGGFGQIAASTNIMLEVVIETSRILLFLFVLGLADIKVGVLRIRQLFSNKDKRRNYFIAAMQQMKKQWLSFFFNAVGFLIIAWCINYLIDLLAYETCLFLTLKKDGVLTESSSEWTILLFFKNLTVIPFTLIFDAILLLWLSNKLSNVRKVTLS</sequence>
<dbReference type="OrthoDB" id="953809at2"/>
<keyword evidence="1" id="KW-0472">Membrane</keyword>
<organism evidence="2 3">
    <name type="scientific">Segetibacter aerophilus</name>
    <dbReference type="NCBI Taxonomy" id="670293"/>
    <lineage>
        <taxon>Bacteria</taxon>
        <taxon>Pseudomonadati</taxon>
        <taxon>Bacteroidota</taxon>
        <taxon>Chitinophagia</taxon>
        <taxon>Chitinophagales</taxon>
        <taxon>Chitinophagaceae</taxon>
        <taxon>Segetibacter</taxon>
    </lineage>
</organism>